<organism evidence="3 4">
    <name type="scientific">Thermothelomyces thermophilus (strain ATCC 42464 / BCRC 31852 / DSM 1799)</name>
    <name type="common">Sporotrichum thermophile</name>
    <dbReference type="NCBI Taxonomy" id="573729"/>
    <lineage>
        <taxon>Eukaryota</taxon>
        <taxon>Fungi</taxon>
        <taxon>Dikarya</taxon>
        <taxon>Ascomycota</taxon>
        <taxon>Pezizomycotina</taxon>
        <taxon>Sordariomycetes</taxon>
        <taxon>Sordariomycetidae</taxon>
        <taxon>Sordariales</taxon>
        <taxon>Chaetomiaceae</taxon>
        <taxon>Thermothelomyces</taxon>
    </lineage>
</organism>
<dbReference type="RefSeq" id="XP_003665030.1">
    <property type="nucleotide sequence ID" value="XM_003664982.1"/>
</dbReference>
<dbReference type="KEGG" id="mtm:MYCTH_2065815"/>
<dbReference type="eggNOG" id="KOG0017">
    <property type="taxonomic scope" value="Eukaryota"/>
</dbReference>
<dbReference type="OMA" id="ALISYCN"/>
<comment type="subcellular location">
    <subcellularLocation>
        <location evidence="1">Mitochondrion</location>
    </subcellularLocation>
</comment>
<dbReference type="InParanoid" id="G2QJM8"/>
<dbReference type="InterPro" id="IPR043502">
    <property type="entry name" value="DNA/RNA_pol_sf"/>
</dbReference>
<evidence type="ECO:0000313" key="3">
    <source>
        <dbReference type="EMBL" id="AEO59785.1"/>
    </source>
</evidence>
<dbReference type="EMBL" id="CP003006">
    <property type="protein sequence ID" value="AEO59785.1"/>
    <property type="molecule type" value="Genomic_DNA"/>
</dbReference>
<evidence type="ECO:0000256" key="2">
    <source>
        <dbReference type="ARBA" id="ARBA00023128"/>
    </source>
</evidence>
<name>G2QJM8_THET4</name>
<dbReference type="OrthoDB" id="117296at2759"/>
<accession>G2QJM8</accession>
<evidence type="ECO:0008006" key="5">
    <source>
        <dbReference type="Google" id="ProtNLM"/>
    </source>
</evidence>
<evidence type="ECO:0000313" key="4">
    <source>
        <dbReference type="Proteomes" id="UP000007322"/>
    </source>
</evidence>
<sequence>YRYFVRVYIDDIIIFSKIEEEYLEHLYTIYKILNKAYIYINVTKSFIGYLAMRLLRYIINGKGITKTNDYIATFKKLKFLDTLDSLEHYLRMARWLRKGIP</sequence>
<proteinExistence type="predicted"/>
<feature type="non-terminal residue" evidence="3">
    <location>
        <position position="1"/>
    </location>
</feature>
<dbReference type="InterPro" id="IPR043128">
    <property type="entry name" value="Rev_trsase/Diguanyl_cyclase"/>
</dbReference>
<protein>
    <recommendedName>
        <fullName evidence="5">Reverse transcriptase domain-containing protein</fullName>
    </recommendedName>
</protein>
<evidence type="ECO:0000256" key="1">
    <source>
        <dbReference type="ARBA" id="ARBA00004173"/>
    </source>
</evidence>
<keyword evidence="2" id="KW-0496">Mitochondrion</keyword>
<dbReference type="Proteomes" id="UP000007322">
    <property type="component" value="Chromosome 5"/>
</dbReference>
<dbReference type="VEuPathDB" id="FungiDB:MYCTH_2065815"/>
<reference evidence="3 4" key="1">
    <citation type="journal article" date="2011" name="Nat. Biotechnol.">
        <title>Comparative genomic analysis of the thermophilic biomass-degrading fungi Myceliophthora thermophila and Thielavia terrestris.</title>
        <authorList>
            <person name="Berka R.M."/>
            <person name="Grigoriev I.V."/>
            <person name="Otillar R."/>
            <person name="Salamov A."/>
            <person name="Grimwood J."/>
            <person name="Reid I."/>
            <person name="Ishmael N."/>
            <person name="John T."/>
            <person name="Darmond C."/>
            <person name="Moisan M.-C."/>
            <person name="Henrissat B."/>
            <person name="Coutinho P.M."/>
            <person name="Lombard V."/>
            <person name="Natvig D.O."/>
            <person name="Lindquist E."/>
            <person name="Schmutz J."/>
            <person name="Lucas S."/>
            <person name="Harris P."/>
            <person name="Powlowski J."/>
            <person name="Bellemare A."/>
            <person name="Taylor D."/>
            <person name="Butler G."/>
            <person name="de Vries R.P."/>
            <person name="Allijn I.E."/>
            <person name="van den Brink J."/>
            <person name="Ushinsky S."/>
            <person name="Storms R."/>
            <person name="Powell A.J."/>
            <person name="Paulsen I.T."/>
            <person name="Elbourne L.D.H."/>
            <person name="Baker S.E."/>
            <person name="Magnuson J."/>
            <person name="LaBoissiere S."/>
            <person name="Clutterbuck A.J."/>
            <person name="Martinez D."/>
            <person name="Wogulis M."/>
            <person name="de Leon A.L."/>
            <person name="Rey M.W."/>
            <person name="Tsang A."/>
        </authorList>
    </citation>
    <scope>NUCLEOTIDE SEQUENCE [LARGE SCALE GENOMIC DNA]</scope>
    <source>
        <strain evidence="4">ATCC 42464 / BCRC 31852 / DSM 1799</strain>
    </source>
</reference>
<dbReference type="AlphaFoldDB" id="G2QJM8"/>
<dbReference type="Gene3D" id="3.30.70.270">
    <property type="match status" value="1"/>
</dbReference>
<dbReference type="HOGENOM" id="CLU_174969_0_0_1"/>
<dbReference type="SUPFAM" id="SSF56672">
    <property type="entry name" value="DNA/RNA polymerases"/>
    <property type="match status" value="1"/>
</dbReference>
<gene>
    <name evidence="3" type="ORF">MYCTH_2065815</name>
</gene>
<keyword evidence="4" id="KW-1185">Reference proteome</keyword>
<dbReference type="GeneID" id="11507058"/>
<dbReference type="GO" id="GO:0005739">
    <property type="term" value="C:mitochondrion"/>
    <property type="evidence" value="ECO:0007669"/>
    <property type="project" value="UniProtKB-SubCell"/>
</dbReference>